<dbReference type="Gene3D" id="1.10.357.10">
    <property type="entry name" value="Tetracycline Repressor, domain 2"/>
    <property type="match status" value="1"/>
</dbReference>
<proteinExistence type="predicted"/>
<sequence>MSRPLRADAQRNRAQVLQVAARTFAEEGLSVPVHEIARRAGVGTGTVSRHFPTKESLFAAVLLDRMEQLVRTAGELADDGEPGEAFFAFFALMVEEGSANKGIVDALAGAGFDFQAVADDDSHDVMGAWEKLLRCAQDAGAVRADADISDVKALLTGCLDRERQAPDPDARARMLAIVGEGLRT</sequence>
<dbReference type="SUPFAM" id="SSF48498">
    <property type="entry name" value="Tetracyclin repressor-like, C-terminal domain"/>
    <property type="match status" value="1"/>
</dbReference>
<dbReference type="Pfam" id="PF21597">
    <property type="entry name" value="TetR_C_43"/>
    <property type="match status" value="1"/>
</dbReference>
<name>A0ABN3XRD5_9ACTN</name>
<feature type="domain" description="HTH tetR-type" evidence="5">
    <location>
        <begin position="10"/>
        <end position="69"/>
    </location>
</feature>
<dbReference type="PANTHER" id="PTHR30055:SF234">
    <property type="entry name" value="HTH-TYPE TRANSCRIPTIONAL REGULATOR BETI"/>
    <property type="match status" value="1"/>
</dbReference>
<accession>A0ABN3XRD5</accession>
<dbReference type="PANTHER" id="PTHR30055">
    <property type="entry name" value="HTH-TYPE TRANSCRIPTIONAL REGULATOR RUTR"/>
    <property type="match status" value="1"/>
</dbReference>
<feature type="DNA-binding region" description="H-T-H motif" evidence="4">
    <location>
        <begin position="32"/>
        <end position="51"/>
    </location>
</feature>
<evidence type="ECO:0000313" key="6">
    <source>
        <dbReference type="EMBL" id="GAA2986929.1"/>
    </source>
</evidence>
<keyword evidence="7" id="KW-1185">Reference proteome</keyword>
<keyword evidence="2 4" id="KW-0238">DNA-binding</keyword>
<keyword evidence="1" id="KW-0805">Transcription regulation</keyword>
<comment type="caution">
    <text evidence="6">The sequence shown here is derived from an EMBL/GenBank/DDBJ whole genome shotgun (WGS) entry which is preliminary data.</text>
</comment>
<dbReference type="RefSeq" id="WP_344887197.1">
    <property type="nucleotide sequence ID" value="NZ_BAAAWD010000002.1"/>
</dbReference>
<evidence type="ECO:0000256" key="4">
    <source>
        <dbReference type="PROSITE-ProRule" id="PRU00335"/>
    </source>
</evidence>
<dbReference type="InterPro" id="IPR001647">
    <property type="entry name" value="HTH_TetR"/>
</dbReference>
<dbReference type="PROSITE" id="PS50977">
    <property type="entry name" value="HTH_TETR_2"/>
    <property type="match status" value="1"/>
</dbReference>
<dbReference type="InterPro" id="IPR009057">
    <property type="entry name" value="Homeodomain-like_sf"/>
</dbReference>
<dbReference type="SUPFAM" id="SSF46689">
    <property type="entry name" value="Homeodomain-like"/>
    <property type="match status" value="1"/>
</dbReference>
<keyword evidence="3" id="KW-0804">Transcription</keyword>
<dbReference type="InterPro" id="IPR050109">
    <property type="entry name" value="HTH-type_TetR-like_transc_reg"/>
</dbReference>
<dbReference type="InterPro" id="IPR049445">
    <property type="entry name" value="TetR_SbtR-like_C"/>
</dbReference>
<dbReference type="InterPro" id="IPR036271">
    <property type="entry name" value="Tet_transcr_reg_TetR-rel_C_sf"/>
</dbReference>
<dbReference type="PRINTS" id="PR00455">
    <property type="entry name" value="HTHTETR"/>
</dbReference>
<evidence type="ECO:0000256" key="3">
    <source>
        <dbReference type="ARBA" id="ARBA00023163"/>
    </source>
</evidence>
<gene>
    <name evidence="6" type="ORF">GCM10017559_03330</name>
</gene>
<dbReference type="EMBL" id="BAAAWD010000002">
    <property type="protein sequence ID" value="GAA2986929.1"/>
    <property type="molecule type" value="Genomic_DNA"/>
</dbReference>
<evidence type="ECO:0000313" key="7">
    <source>
        <dbReference type="Proteomes" id="UP001499930"/>
    </source>
</evidence>
<evidence type="ECO:0000256" key="2">
    <source>
        <dbReference type="ARBA" id="ARBA00023125"/>
    </source>
</evidence>
<dbReference type="Pfam" id="PF00440">
    <property type="entry name" value="TetR_N"/>
    <property type="match status" value="1"/>
</dbReference>
<evidence type="ECO:0000256" key="1">
    <source>
        <dbReference type="ARBA" id="ARBA00023015"/>
    </source>
</evidence>
<organism evidence="6 7">
    <name type="scientific">Streptosporangium longisporum</name>
    <dbReference type="NCBI Taxonomy" id="46187"/>
    <lineage>
        <taxon>Bacteria</taxon>
        <taxon>Bacillati</taxon>
        <taxon>Actinomycetota</taxon>
        <taxon>Actinomycetes</taxon>
        <taxon>Streptosporangiales</taxon>
        <taxon>Streptosporangiaceae</taxon>
        <taxon>Streptosporangium</taxon>
    </lineage>
</organism>
<reference evidence="6 7" key="1">
    <citation type="journal article" date="2019" name="Int. J. Syst. Evol. Microbiol.">
        <title>The Global Catalogue of Microorganisms (GCM) 10K type strain sequencing project: providing services to taxonomists for standard genome sequencing and annotation.</title>
        <authorList>
            <consortium name="The Broad Institute Genomics Platform"/>
            <consortium name="The Broad Institute Genome Sequencing Center for Infectious Disease"/>
            <person name="Wu L."/>
            <person name="Ma J."/>
        </authorList>
    </citation>
    <scope>NUCLEOTIDE SEQUENCE [LARGE SCALE GENOMIC DNA]</scope>
    <source>
        <strain evidence="6 7">JCM 3106</strain>
    </source>
</reference>
<protein>
    <submittedName>
        <fullName evidence="6">TetR/AcrR family transcriptional regulator</fullName>
    </submittedName>
</protein>
<evidence type="ECO:0000259" key="5">
    <source>
        <dbReference type="PROSITE" id="PS50977"/>
    </source>
</evidence>
<dbReference type="Proteomes" id="UP001499930">
    <property type="component" value="Unassembled WGS sequence"/>
</dbReference>